<evidence type="ECO:0000256" key="2">
    <source>
        <dbReference type="SAM" id="MobiDB-lite"/>
    </source>
</evidence>
<dbReference type="Proteomes" id="UP000656042">
    <property type="component" value="Unassembled WGS sequence"/>
</dbReference>
<gene>
    <name evidence="3" type="ORF">GCM10012284_22550</name>
</gene>
<organism evidence="3 4">
    <name type="scientific">Mangrovihabitans endophyticus</name>
    <dbReference type="NCBI Taxonomy" id="1751298"/>
    <lineage>
        <taxon>Bacteria</taxon>
        <taxon>Bacillati</taxon>
        <taxon>Actinomycetota</taxon>
        <taxon>Actinomycetes</taxon>
        <taxon>Micromonosporales</taxon>
        <taxon>Micromonosporaceae</taxon>
        <taxon>Mangrovihabitans</taxon>
    </lineage>
</organism>
<dbReference type="EMBL" id="BMMX01000007">
    <property type="protein sequence ID" value="GGK87968.1"/>
    <property type="molecule type" value="Genomic_DNA"/>
</dbReference>
<sequence>MAQAPPGFGDPQSIAAVPAAGQDAITTLDELTETVNRDVTATVPDYWGGDTANALARFWNRNMSWLSRYSSGAYGVWLQRIDQAAVTMAKARQALENTRKFADDNGLAVRADLVVVPRDTTRPGVQALVMAAQRGVNASVYLAEQARQQVRDANQEFNARMDHLEQSANEINEVLQRSGRTSGKLNAVKRKRPPSERSRQTTQERLYEGTVRVPGRNKGDWISGERGDGVWRPHRPEDYGLQWPKDTITWREGVPDLREHSVPVHRMPDGDDAWLTDLRGLNGKYRNDYDIADHTLADRMGWTPERVAAWRKENNYVWHHYSTSEMQLVPGRVHRGLPHDGGASDLK</sequence>
<evidence type="ECO:0000313" key="3">
    <source>
        <dbReference type="EMBL" id="GGK87968.1"/>
    </source>
</evidence>
<dbReference type="Pfam" id="PF14414">
    <property type="entry name" value="WHH"/>
    <property type="match status" value="1"/>
</dbReference>
<dbReference type="AlphaFoldDB" id="A0A8J3FNK3"/>
<evidence type="ECO:0000313" key="4">
    <source>
        <dbReference type="Proteomes" id="UP000656042"/>
    </source>
</evidence>
<feature type="coiled-coil region" evidence="1">
    <location>
        <begin position="147"/>
        <end position="174"/>
    </location>
</feature>
<dbReference type="InterPro" id="IPR032869">
    <property type="entry name" value="WHH_dom_containing"/>
</dbReference>
<keyword evidence="1" id="KW-0175">Coiled coil</keyword>
<feature type="region of interest" description="Disordered" evidence="2">
    <location>
        <begin position="175"/>
        <end position="204"/>
    </location>
</feature>
<comment type="caution">
    <text evidence="3">The sequence shown here is derived from an EMBL/GenBank/DDBJ whole genome shotgun (WGS) entry which is preliminary data.</text>
</comment>
<accession>A0A8J3FNK3</accession>
<name>A0A8J3FNK3_9ACTN</name>
<evidence type="ECO:0000256" key="1">
    <source>
        <dbReference type="SAM" id="Coils"/>
    </source>
</evidence>
<dbReference type="RefSeq" id="WP_189079102.1">
    <property type="nucleotide sequence ID" value="NZ_BMMX01000007.1"/>
</dbReference>
<proteinExistence type="predicted"/>
<reference evidence="3" key="2">
    <citation type="submission" date="2020-09" db="EMBL/GenBank/DDBJ databases">
        <authorList>
            <person name="Sun Q."/>
            <person name="Zhou Y."/>
        </authorList>
    </citation>
    <scope>NUCLEOTIDE SEQUENCE</scope>
    <source>
        <strain evidence="3">CGMCC 4.7299</strain>
    </source>
</reference>
<reference evidence="3" key="1">
    <citation type="journal article" date="2014" name="Int. J. Syst. Evol. Microbiol.">
        <title>Complete genome sequence of Corynebacterium casei LMG S-19264T (=DSM 44701T), isolated from a smear-ripened cheese.</title>
        <authorList>
            <consortium name="US DOE Joint Genome Institute (JGI-PGF)"/>
            <person name="Walter F."/>
            <person name="Albersmeier A."/>
            <person name="Kalinowski J."/>
            <person name="Ruckert C."/>
        </authorList>
    </citation>
    <scope>NUCLEOTIDE SEQUENCE</scope>
    <source>
        <strain evidence="3">CGMCC 4.7299</strain>
    </source>
</reference>
<keyword evidence="4" id="KW-1185">Reference proteome</keyword>
<protein>
    <submittedName>
        <fullName evidence="3">Uncharacterized protein</fullName>
    </submittedName>
</protein>